<comment type="caution">
    <text evidence="2">The sequence shown here is derived from an EMBL/GenBank/DDBJ whole genome shotgun (WGS) entry which is preliminary data.</text>
</comment>
<sequence length="166" mass="17859">MHGDALCRRRRLDREDNMRMMRKLGVAALLSVLTIGAALADEVVYKASLQPSSEVPPTTSRGSGELKAMFDTSTKLLMWAGSFQGLSGPATMARFQGPAPVGQNAGVQIDAPLAKAPRGDIEGQATLTDAQINDLETGKWYFNIYTEQHKGGEIRGQLLPSPPAPH</sequence>
<evidence type="ECO:0000313" key="3">
    <source>
        <dbReference type="Proteomes" id="UP000240638"/>
    </source>
</evidence>
<proteinExistence type="predicted"/>
<protein>
    <submittedName>
        <fullName evidence="2">CHRD domain-containing protein</fullName>
    </submittedName>
</protein>
<dbReference type="SMART" id="SM00754">
    <property type="entry name" value="CHRD"/>
    <property type="match status" value="1"/>
</dbReference>
<dbReference type="Pfam" id="PF07452">
    <property type="entry name" value="CHRD"/>
    <property type="match status" value="1"/>
</dbReference>
<gene>
    <name evidence="2" type="ORF">C9I57_06105</name>
</gene>
<dbReference type="Proteomes" id="UP000240638">
    <property type="component" value="Unassembled WGS sequence"/>
</dbReference>
<dbReference type="PROSITE" id="PS50933">
    <property type="entry name" value="CHRD"/>
    <property type="match status" value="1"/>
</dbReference>
<accession>A0A2T3XXN0</accession>
<dbReference type="InterPro" id="IPR010895">
    <property type="entry name" value="CHRD"/>
</dbReference>
<evidence type="ECO:0000259" key="1">
    <source>
        <dbReference type="PROSITE" id="PS50933"/>
    </source>
</evidence>
<name>A0A2T3XXN0_9BURK</name>
<dbReference type="EMBL" id="PYUC01000003">
    <property type="protein sequence ID" value="PTB21252.1"/>
    <property type="molecule type" value="Genomic_DNA"/>
</dbReference>
<organism evidence="2 3">
    <name type="scientific">Trinickia symbiotica</name>
    <dbReference type="NCBI Taxonomy" id="863227"/>
    <lineage>
        <taxon>Bacteria</taxon>
        <taxon>Pseudomonadati</taxon>
        <taxon>Pseudomonadota</taxon>
        <taxon>Betaproteobacteria</taxon>
        <taxon>Burkholderiales</taxon>
        <taxon>Burkholderiaceae</taxon>
        <taxon>Trinickia</taxon>
    </lineage>
</organism>
<evidence type="ECO:0000313" key="2">
    <source>
        <dbReference type="EMBL" id="PTB21252.1"/>
    </source>
</evidence>
<dbReference type="AlphaFoldDB" id="A0A2T3XXN0"/>
<reference evidence="2 3" key="1">
    <citation type="submission" date="2018-03" db="EMBL/GenBank/DDBJ databases">
        <title>Whole genome analyses suggest that Burkholderia sensu lato contains two further novel genera in the rhizoxinica-symbiotica group Mycetohabitans gen. nov., and Trinickia gen. nov.: implications for the evolution of diazotrophy and nodulation in the Burkholderiaceae.</title>
        <authorList>
            <person name="Estrada De Los Santos P."/>
            <person name="Palmer M."/>
            <person name="Chavez-Ramirez B."/>
            <person name="Steenkamp E.T."/>
            <person name="Hirsch A.M."/>
            <person name="Manyaka P."/>
            <person name="Maluk M."/>
            <person name="Lafos M."/>
            <person name="Crook M."/>
            <person name="Gross E."/>
            <person name="Simon M.F."/>
            <person name="Bueno Dos Reis Junior F."/>
            <person name="Poole P.S."/>
            <person name="Venter S.N."/>
            <person name="James E.K."/>
        </authorList>
    </citation>
    <scope>NUCLEOTIDE SEQUENCE [LARGE SCALE GENOMIC DNA]</scope>
    <source>
        <strain evidence="2 3">JPY-366</strain>
    </source>
</reference>
<feature type="domain" description="CHRD" evidence="1">
    <location>
        <begin position="41"/>
        <end position="163"/>
    </location>
</feature>